<evidence type="ECO:0000256" key="2">
    <source>
        <dbReference type="ARBA" id="ARBA00023136"/>
    </source>
</evidence>
<evidence type="ECO:0000256" key="5">
    <source>
        <dbReference type="SAM" id="MobiDB-lite"/>
    </source>
</evidence>
<name>A0A2N0AGV1_9LEPT</name>
<dbReference type="PRINTS" id="PR01021">
    <property type="entry name" value="OMPADOMAIN"/>
</dbReference>
<dbReference type="InterPro" id="IPR006665">
    <property type="entry name" value="OmpA-like"/>
</dbReference>
<evidence type="ECO:0000313" key="9">
    <source>
        <dbReference type="Proteomes" id="UP000232145"/>
    </source>
</evidence>
<keyword evidence="6" id="KW-0812">Transmembrane</keyword>
<dbReference type="PANTHER" id="PTHR30329">
    <property type="entry name" value="STATOR ELEMENT OF FLAGELLAR MOTOR COMPLEX"/>
    <property type="match status" value="1"/>
</dbReference>
<comment type="subcellular location">
    <subcellularLocation>
        <location evidence="1">Cell outer membrane</location>
    </subcellularLocation>
</comment>
<dbReference type="InterPro" id="IPR011659">
    <property type="entry name" value="WD40"/>
</dbReference>
<dbReference type="InterPro" id="IPR036737">
    <property type="entry name" value="OmpA-like_sf"/>
</dbReference>
<feature type="domain" description="OmpA-like" evidence="7">
    <location>
        <begin position="410"/>
        <end position="524"/>
    </location>
</feature>
<feature type="region of interest" description="Disordered" evidence="5">
    <location>
        <begin position="489"/>
        <end position="524"/>
    </location>
</feature>
<keyword evidence="9" id="KW-1185">Reference proteome</keyword>
<comment type="caution">
    <text evidence="8">The sequence shown here is derived from an EMBL/GenBank/DDBJ whole genome shotgun (WGS) entry which is preliminary data.</text>
</comment>
<keyword evidence="6" id="KW-1133">Transmembrane helix</keyword>
<dbReference type="Pfam" id="PF00691">
    <property type="entry name" value="OmpA"/>
    <property type="match status" value="1"/>
</dbReference>
<dbReference type="Pfam" id="PF07676">
    <property type="entry name" value="PD40"/>
    <property type="match status" value="3"/>
</dbReference>
<organism evidence="8 9">
    <name type="scientific">Leptospira harrisiae</name>
    <dbReference type="NCBI Taxonomy" id="2023189"/>
    <lineage>
        <taxon>Bacteria</taxon>
        <taxon>Pseudomonadati</taxon>
        <taxon>Spirochaetota</taxon>
        <taxon>Spirochaetia</taxon>
        <taxon>Leptospirales</taxon>
        <taxon>Leptospiraceae</taxon>
        <taxon>Leptospira</taxon>
    </lineage>
</organism>
<sequence length="524" mass="59065">MPFSFPSKYNSNLKLNFLLFAGFNPRLSIKEAAFYTQYRYPTGLGEYTLYGNSEINGGYANSKYSQSKIVTVNIRSAYISKSIIEWIKSFIQSFHNLKFSLGTFYIFASIFMFISISSPLPIFSQTQGSEPTLLVAPIQGPINTEFQEFGPTMTPNAKNLYFYSKRTSKGYTEIFKSERKKDGTWDFPEEVDVLNSPFDDQSPFISRDGKTLLLSSNRDGSVEVMLPDGKVGISRDLYISNWNGNHWSQPVALPSPINSEEIEENPHLLGDTLLFTRYPFGKPNLAKVYFSQFKGEKWSTPKLLPSPINDNNATIAAAFNDDGSILFFSSNRPGGYGGFDLYMTKMDGDSFKDVENLGAPINSNEDEAYIVFQQVKKTFLFCRRVEGRSFDVFTASVPKQENVVQKKLEESKKISLDSVYFERASSILKQESSVPLDAIVDYLHENSDKKMKIIGHTDLTGTFEDNMALSKERADSVKQYLVSKGVDPKRLLTEGKGPTQPIVQGTDEASSKKNRRTEFVLMDP</sequence>
<dbReference type="InterPro" id="IPR006664">
    <property type="entry name" value="OMP_bac"/>
</dbReference>
<dbReference type="OrthoDB" id="9809364at2"/>
<evidence type="ECO:0000259" key="7">
    <source>
        <dbReference type="PROSITE" id="PS51123"/>
    </source>
</evidence>
<evidence type="ECO:0000256" key="6">
    <source>
        <dbReference type="SAM" id="Phobius"/>
    </source>
</evidence>
<dbReference type="SUPFAM" id="SSF82171">
    <property type="entry name" value="DPP6 N-terminal domain-like"/>
    <property type="match status" value="1"/>
</dbReference>
<proteinExistence type="predicted"/>
<dbReference type="EMBL" id="NPDX01000005">
    <property type="protein sequence ID" value="PJZ83528.1"/>
    <property type="molecule type" value="Genomic_DNA"/>
</dbReference>
<evidence type="ECO:0000256" key="4">
    <source>
        <dbReference type="PROSITE-ProRule" id="PRU00473"/>
    </source>
</evidence>
<dbReference type="InterPro" id="IPR050330">
    <property type="entry name" value="Bact_OuterMem_StrucFunc"/>
</dbReference>
<dbReference type="CDD" id="cd07185">
    <property type="entry name" value="OmpA_C-like"/>
    <property type="match status" value="1"/>
</dbReference>
<keyword evidence="2 4" id="KW-0472">Membrane</keyword>
<protein>
    <recommendedName>
        <fullName evidence="7">OmpA-like domain-containing protein</fullName>
    </recommendedName>
</protein>
<evidence type="ECO:0000256" key="1">
    <source>
        <dbReference type="ARBA" id="ARBA00004442"/>
    </source>
</evidence>
<accession>A0A2N0AGV1</accession>
<dbReference type="Proteomes" id="UP000232145">
    <property type="component" value="Unassembled WGS sequence"/>
</dbReference>
<dbReference type="Gene3D" id="3.30.1330.60">
    <property type="entry name" value="OmpA-like domain"/>
    <property type="match status" value="1"/>
</dbReference>
<dbReference type="GO" id="GO:0009279">
    <property type="term" value="C:cell outer membrane"/>
    <property type="evidence" value="ECO:0007669"/>
    <property type="project" value="UniProtKB-SubCell"/>
</dbReference>
<dbReference type="Gene3D" id="2.120.10.30">
    <property type="entry name" value="TolB, C-terminal domain"/>
    <property type="match status" value="1"/>
</dbReference>
<keyword evidence="3" id="KW-0998">Cell outer membrane</keyword>
<dbReference type="SUPFAM" id="SSF103088">
    <property type="entry name" value="OmpA-like"/>
    <property type="match status" value="1"/>
</dbReference>
<evidence type="ECO:0000256" key="3">
    <source>
        <dbReference type="ARBA" id="ARBA00023237"/>
    </source>
</evidence>
<reference evidence="8 9" key="1">
    <citation type="submission" date="2017-07" db="EMBL/GenBank/DDBJ databases">
        <title>Leptospira spp. isolated from tropical soils.</title>
        <authorList>
            <person name="Thibeaux R."/>
            <person name="Iraola G."/>
            <person name="Ferres I."/>
            <person name="Bierque E."/>
            <person name="Girault D."/>
            <person name="Soupe-Gilbert M.-E."/>
            <person name="Picardeau M."/>
            <person name="Goarant C."/>
        </authorList>
    </citation>
    <scope>NUCLEOTIDE SEQUENCE [LARGE SCALE GENOMIC DNA]</scope>
    <source>
        <strain evidence="8 9">FH2-B-A1</strain>
    </source>
</reference>
<gene>
    <name evidence="8" type="ORF">CH364_15095</name>
</gene>
<dbReference type="RefSeq" id="WP_100743676.1">
    <property type="nucleotide sequence ID" value="NZ_NPDW01000002.1"/>
</dbReference>
<evidence type="ECO:0000313" key="8">
    <source>
        <dbReference type="EMBL" id="PJZ83528.1"/>
    </source>
</evidence>
<dbReference type="AlphaFoldDB" id="A0A2N0AGV1"/>
<dbReference type="PANTHER" id="PTHR30329:SF21">
    <property type="entry name" value="LIPOPROTEIN YIAD-RELATED"/>
    <property type="match status" value="1"/>
</dbReference>
<dbReference type="PROSITE" id="PS51123">
    <property type="entry name" value="OMPA_2"/>
    <property type="match status" value="1"/>
</dbReference>
<feature type="transmembrane region" description="Helical" evidence="6">
    <location>
        <begin position="97"/>
        <end position="116"/>
    </location>
</feature>
<dbReference type="InterPro" id="IPR011042">
    <property type="entry name" value="6-blade_b-propeller_TolB-like"/>
</dbReference>